<evidence type="ECO:0008006" key="4">
    <source>
        <dbReference type="Google" id="ProtNLM"/>
    </source>
</evidence>
<accession>A0A2T5MFA7</accession>
<organism evidence="2 3">
    <name type="scientific">Stenotrophobium rhamnosiphilum</name>
    <dbReference type="NCBI Taxonomy" id="2029166"/>
    <lineage>
        <taxon>Bacteria</taxon>
        <taxon>Pseudomonadati</taxon>
        <taxon>Pseudomonadota</taxon>
        <taxon>Gammaproteobacteria</taxon>
        <taxon>Nevskiales</taxon>
        <taxon>Nevskiaceae</taxon>
        <taxon>Stenotrophobium</taxon>
    </lineage>
</organism>
<protein>
    <recommendedName>
        <fullName evidence="4">DUF2834 domain-containing protein</fullName>
    </recommendedName>
</protein>
<evidence type="ECO:0000313" key="2">
    <source>
        <dbReference type="EMBL" id="PTU31229.1"/>
    </source>
</evidence>
<dbReference type="Pfam" id="PF11196">
    <property type="entry name" value="DUF2834"/>
    <property type="match status" value="1"/>
</dbReference>
<sequence length="108" mass="11726">MSITLYRTLLWLLALGFAAAFCIIALPAALQETNPLRFVTDAYVNPYAAGYATDTLTCWAVLAVWVCYEAKTTNIRHGWVALLLGVVPGVATGFAAYLLIRSKQQVAS</sequence>
<dbReference type="InterPro" id="IPR021362">
    <property type="entry name" value="DUF2834"/>
</dbReference>
<evidence type="ECO:0000256" key="1">
    <source>
        <dbReference type="SAM" id="Phobius"/>
    </source>
</evidence>
<reference evidence="2 3" key="1">
    <citation type="submission" date="2018-04" db="EMBL/GenBank/DDBJ databases">
        <title>Novel species isolated from glacier.</title>
        <authorList>
            <person name="Liu Q."/>
            <person name="Xin Y.-H."/>
        </authorList>
    </citation>
    <scope>NUCLEOTIDE SEQUENCE [LARGE SCALE GENOMIC DNA]</scope>
    <source>
        <strain evidence="2 3">GT1R17</strain>
    </source>
</reference>
<dbReference type="OrthoDB" id="7062863at2"/>
<dbReference type="EMBL" id="QANS01000003">
    <property type="protein sequence ID" value="PTU31229.1"/>
    <property type="molecule type" value="Genomic_DNA"/>
</dbReference>
<keyword evidence="1" id="KW-0812">Transmembrane</keyword>
<feature type="transmembrane region" description="Helical" evidence="1">
    <location>
        <begin position="47"/>
        <end position="68"/>
    </location>
</feature>
<evidence type="ECO:0000313" key="3">
    <source>
        <dbReference type="Proteomes" id="UP000244248"/>
    </source>
</evidence>
<dbReference type="RefSeq" id="WP_107939771.1">
    <property type="nucleotide sequence ID" value="NZ_QANS01000003.1"/>
</dbReference>
<name>A0A2T5MFA7_9GAMM</name>
<feature type="transmembrane region" description="Helical" evidence="1">
    <location>
        <begin position="80"/>
        <end position="100"/>
    </location>
</feature>
<keyword evidence="3" id="KW-1185">Reference proteome</keyword>
<keyword evidence="1" id="KW-0472">Membrane</keyword>
<proteinExistence type="predicted"/>
<comment type="caution">
    <text evidence="2">The sequence shown here is derived from an EMBL/GenBank/DDBJ whole genome shotgun (WGS) entry which is preliminary data.</text>
</comment>
<dbReference type="AlphaFoldDB" id="A0A2T5MFA7"/>
<gene>
    <name evidence="2" type="ORF">CJD38_07705</name>
</gene>
<dbReference type="Proteomes" id="UP000244248">
    <property type="component" value="Unassembled WGS sequence"/>
</dbReference>
<keyword evidence="1" id="KW-1133">Transmembrane helix</keyword>